<keyword evidence="2" id="KW-1185">Reference proteome</keyword>
<dbReference type="OrthoDB" id="2576233at2759"/>
<sequence>MNTAQMRCLGCNKGFTHYGLSRHIRSTQNSRCHAVYGVSQAPPGFRSIPDGSAVSSLASIPNTALTTNPGEASSDHLVNNGTNEYPVWMAQSSGDSAVDRFPFGSPGAPIASPSDNATMNGANLRAPGDSIWTPFRSQCDWEIAHWAKMRGPTSSAVTELLAIPELVERLELSYRTTRELNSIIDNNLPGPPPFQCIELDVGNEHLEFFCRDALQCIRSLYGDPEFTKGMAFAPERHYTDDERTCHVVNEMYTGDLWWSVQATLESCRPGATVIPIILSSGKTQLTVFRGKTAYPVYLTIGNIPKEIRRKPSRHAQILIGYIPTTKLEGISNKTARRQTGVDMMSVDGIWRRCHPIFAVFIGDYPEQGLVTCTYNGRCPKCLVSRDQIGEFRSFPLRTTSDAMKTYCLADEEVHVFHRACREAGVKPVFHPFWESLPFADIFQSITPDILHQLLQGVAKHVIAWLTSPTVFGSVAINARCRSLPPNHHIRLFANGITTLSRVSGQEHKNMCSILLGLVVDLPLPGGQVPSRVIKAVRALLDFIYLAKFSSHTSETLHHLQDSLARFHDNKAVFVDLGTRENFNLPKLHALLHYRPSILLFGTTDNYSTEQTERLHIDFTKNAYRATNHKGEYLQMTTWLERREKVQRHAVFIKQEQDGHREPGTQTELVMPIGPLKAHNGYLRMVQHPTVKAVLFDDLVRKYGAIDFPDALGDFIAHMNHPGASTTALHAHAADTLIPFRAVPVFHRIRFVASADCENSGTVDAVNATPERIDLHRHVVPSRFDTVLVRNGQDRARANKGRRIAQVRVIFQIPNKAFYDVFPNPDTIHINPTTHLAYVEWFTPLPATPDPIHLMYRVSRLTQNGQRCASIIPVESISSSVHLFPRFGPTIPHDWNTFSVLEHSQSFYVNPFASEHSYLTFA</sequence>
<evidence type="ECO:0008006" key="3">
    <source>
        <dbReference type="Google" id="ProtNLM"/>
    </source>
</evidence>
<dbReference type="Proteomes" id="UP000759537">
    <property type="component" value="Unassembled WGS sequence"/>
</dbReference>
<organism evidence="1 2">
    <name type="scientific">Russula ochroleuca</name>
    <dbReference type="NCBI Taxonomy" id="152965"/>
    <lineage>
        <taxon>Eukaryota</taxon>
        <taxon>Fungi</taxon>
        <taxon>Dikarya</taxon>
        <taxon>Basidiomycota</taxon>
        <taxon>Agaricomycotina</taxon>
        <taxon>Agaricomycetes</taxon>
        <taxon>Russulales</taxon>
        <taxon>Russulaceae</taxon>
        <taxon>Russula</taxon>
    </lineage>
</organism>
<name>A0A9P5MLU7_9AGAM</name>
<dbReference type="AlphaFoldDB" id="A0A9P5MLU7"/>
<comment type="caution">
    <text evidence="1">The sequence shown here is derived from an EMBL/GenBank/DDBJ whole genome shotgun (WGS) entry which is preliminary data.</text>
</comment>
<dbReference type="Pfam" id="PF18759">
    <property type="entry name" value="Plavaka"/>
    <property type="match status" value="1"/>
</dbReference>
<evidence type="ECO:0000313" key="2">
    <source>
        <dbReference type="Proteomes" id="UP000759537"/>
    </source>
</evidence>
<evidence type="ECO:0000313" key="1">
    <source>
        <dbReference type="EMBL" id="KAF8468737.1"/>
    </source>
</evidence>
<proteinExistence type="predicted"/>
<accession>A0A9P5MLU7</accession>
<dbReference type="EMBL" id="WHVB01000030">
    <property type="protein sequence ID" value="KAF8468737.1"/>
    <property type="molecule type" value="Genomic_DNA"/>
</dbReference>
<dbReference type="InterPro" id="IPR041078">
    <property type="entry name" value="Plavaka"/>
</dbReference>
<reference evidence="1" key="2">
    <citation type="journal article" date="2020" name="Nat. Commun.">
        <title>Large-scale genome sequencing of mycorrhizal fungi provides insights into the early evolution of symbiotic traits.</title>
        <authorList>
            <person name="Miyauchi S."/>
            <person name="Kiss E."/>
            <person name="Kuo A."/>
            <person name="Drula E."/>
            <person name="Kohler A."/>
            <person name="Sanchez-Garcia M."/>
            <person name="Morin E."/>
            <person name="Andreopoulos B."/>
            <person name="Barry K.W."/>
            <person name="Bonito G."/>
            <person name="Buee M."/>
            <person name="Carver A."/>
            <person name="Chen C."/>
            <person name="Cichocki N."/>
            <person name="Clum A."/>
            <person name="Culley D."/>
            <person name="Crous P.W."/>
            <person name="Fauchery L."/>
            <person name="Girlanda M."/>
            <person name="Hayes R.D."/>
            <person name="Keri Z."/>
            <person name="LaButti K."/>
            <person name="Lipzen A."/>
            <person name="Lombard V."/>
            <person name="Magnuson J."/>
            <person name="Maillard F."/>
            <person name="Murat C."/>
            <person name="Nolan M."/>
            <person name="Ohm R.A."/>
            <person name="Pangilinan J."/>
            <person name="Pereira M.F."/>
            <person name="Perotto S."/>
            <person name="Peter M."/>
            <person name="Pfister S."/>
            <person name="Riley R."/>
            <person name="Sitrit Y."/>
            <person name="Stielow J.B."/>
            <person name="Szollosi G."/>
            <person name="Zifcakova L."/>
            <person name="Stursova M."/>
            <person name="Spatafora J.W."/>
            <person name="Tedersoo L."/>
            <person name="Vaario L.M."/>
            <person name="Yamada A."/>
            <person name="Yan M."/>
            <person name="Wang P."/>
            <person name="Xu J."/>
            <person name="Bruns T."/>
            <person name="Baldrian P."/>
            <person name="Vilgalys R."/>
            <person name="Dunand C."/>
            <person name="Henrissat B."/>
            <person name="Grigoriev I.V."/>
            <person name="Hibbett D."/>
            <person name="Nagy L.G."/>
            <person name="Martin F.M."/>
        </authorList>
    </citation>
    <scope>NUCLEOTIDE SEQUENCE</scope>
    <source>
        <strain evidence="1">Prilba</strain>
    </source>
</reference>
<gene>
    <name evidence="1" type="ORF">DFH94DRAFT_816260</name>
</gene>
<protein>
    <recommendedName>
        <fullName evidence="3">C2H2-type domain-containing protein</fullName>
    </recommendedName>
</protein>
<reference evidence="1" key="1">
    <citation type="submission" date="2019-10" db="EMBL/GenBank/DDBJ databases">
        <authorList>
            <consortium name="DOE Joint Genome Institute"/>
            <person name="Kuo A."/>
            <person name="Miyauchi S."/>
            <person name="Kiss E."/>
            <person name="Drula E."/>
            <person name="Kohler A."/>
            <person name="Sanchez-Garcia M."/>
            <person name="Andreopoulos B."/>
            <person name="Barry K.W."/>
            <person name="Bonito G."/>
            <person name="Buee M."/>
            <person name="Carver A."/>
            <person name="Chen C."/>
            <person name="Cichocki N."/>
            <person name="Clum A."/>
            <person name="Culley D."/>
            <person name="Crous P.W."/>
            <person name="Fauchery L."/>
            <person name="Girlanda M."/>
            <person name="Hayes R."/>
            <person name="Keri Z."/>
            <person name="LaButti K."/>
            <person name="Lipzen A."/>
            <person name="Lombard V."/>
            <person name="Magnuson J."/>
            <person name="Maillard F."/>
            <person name="Morin E."/>
            <person name="Murat C."/>
            <person name="Nolan M."/>
            <person name="Ohm R."/>
            <person name="Pangilinan J."/>
            <person name="Pereira M."/>
            <person name="Perotto S."/>
            <person name="Peter M."/>
            <person name="Riley R."/>
            <person name="Sitrit Y."/>
            <person name="Stielow B."/>
            <person name="Szollosi G."/>
            <person name="Zifcakova L."/>
            <person name="Stursova M."/>
            <person name="Spatafora J.W."/>
            <person name="Tedersoo L."/>
            <person name="Vaario L.-M."/>
            <person name="Yamada A."/>
            <person name="Yan M."/>
            <person name="Wang P."/>
            <person name="Xu J."/>
            <person name="Bruns T."/>
            <person name="Baldrian P."/>
            <person name="Vilgalys R."/>
            <person name="Henrissat B."/>
            <person name="Grigoriev I.V."/>
            <person name="Hibbett D."/>
            <person name="Nagy L.G."/>
            <person name="Martin F.M."/>
        </authorList>
    </citation>
    <scope>NUCLEOTIDE SEQUENCE</scope>
    <source>
        <strain evidence="1">Prilba</strain>
    </source>
</reference>